<proteinExistence type="predicted"/>
<comment type="caution">
    <text evidence="1">The sequence shown here is derived from an EMBL/GenBank/DDBJ whole genome shotgun (WGS) entry which is preliminary data.</text>
</comment>
<dbReference type="Gene3D" id="3.60.15.10">
    <property type="entry name" value="Ribonuclease Z/Hydroxyacylglutathione hydrolase-like"/>
    <property type="match status" value="1"/>
</dbReference>
<sequence>MEITYLGHSSFKLKGRQTSLVTDPFDSSMVGLRYPKVEAEIVTVSHDHKDHNYTQGVFGIRKVVSGPGEYEIAGVSIVGIAAFHDNKEGSIRGKNTLYLIEMDGLRLVHLGDLGHRLNDKLVTEIGEVDILFIPVGGEYTIGPLEAAEVVVSLAPKIVIPMHYHVEGLKADVFAKLAKVDSFVTQTGLKSEILPKLSIKKEDLVDETKIIILERH</sequence>
<reference evidence="1 2" key="1">
    <citation type="journal article" date="2016" name="Nat. Commun.">
        <title>Thousands of microbial genomes shed light on interconnected biogeochemical processes in an aquifer system.</title>
        <authorList>
            <person name="Anantharaman K."/>
            <person name="Brown C.T."/>
            <person name="Hug L.A."/>
            <person name="Sharon I."/>
            <person name="Castelle C.J."/>
            <person name="Probst A.J."/>
            <person name="Thomas B.C."/>
            <person name="Singh A."/>
            <person name="Wilkins M.J."/>
            <person name="Karaoz U."/>
            <person name="Brodie E.L."/>
            <person name="Williams K.H."/>
            <person name="Hubbard S.S."/>
            <person name="Banfield J.F."/>
        </authorList>
    </citation>
    <scope>NUCLEOTIDE SEQUENCE [LARGE SCALE GENOMIC DNA]</scope>
</reference>
<dbReference type="Pfam" id="PF13483">
    <property type="entry name" value="Lactamase_B_3"/>
    <property type="match status" value="1"/>
</dbReference>
<dbReference type="PANTHER" id="PTHR39189">
    <property type="entry name" value="UPF0173 METAL-DEPENDENT HYDROLASE YTKL"/>
    <property type="match status" value="1"/>
</dbReference>
<dbReference type="Proteomes" id="UP000178851">
    <property type="component" value="Unassembled WGS sequence"/>
</dbReference>
<protein>
    <recommendedName>
        <fullName evidence="3">Lactamase</fullName>
    </recommendedName>
</protein>
<organism evidence="1 2">
    <name type="scientific">Candidatus Woesebacteria bacterium RIFCSPHIGHO2_01_FULL_39_28</name>
    <dbReference type="NCBI Taxonomy" id="1802496"/>
    <lineage>
        <taxon>Bacteria</taxon>
        <taxon>Candidatus Woeseibacteriota</taxon>
    </lineage>
</organism>
<evidence type="ECO:0000313" key="1">
    <source>
        <dbReference type="EMBL" id="OGM24557.1"/>
    </source>
</evidence>
<dbReference type="EMBL" id="MGGI01000027">
    <property type="protein sequence ID" value="OGM24557.1"/>
    <property type="molecule type" value="Genomic_DNA"/>
</dbReference>
<dbReference type="AlphaFoldDB" id="A0A1F7YB51"/>
<gene>
    <name evidence="1" type="ORF">A2627_03460</name>
</gene>
<evidence type="ECO:0000313" key="2">
    <source>
        <dbReference type="Proteomes" id="UP000178851"/>
    </source>
</evidence>
<dbReference type="InterPro" id="IPR036866">
    <property type="entry name" value="RibonucZ/Hydroxyglut_hydro"/>
</dbReference>
<dbReference type="PANTHER" id="PTHR39189:SF1">
    <property type="entry name" value="UPF0173 METAL-DEPENDENT HYDROLASE YTKL"/>
    <property type="match status" value="1"/>
</dbReference>
<dbReference type="SUPFAM" id="SSF56281">
    <property type="entry name" value="Metallo-hydrolase/oxidoreductase"/>
    <property type="match status" value="1"/>
</dbReference>
<accession>A0A1F7YB51</accession>
<name>A0A1F7YB51_9BACT</name>
<evidence type="ECO:0008006" key="3">
    <source>
        <dbReference type="Google" id="ProtNLM"/>
    </source>
</evidence>